<dbReference type="InterPro" id="IPR001753">
    <property type="entry name" value="Enoyl-CoA_hydra/iso"/>
</dbReference>
<dbReference type="CDD" id="cd06558">
    <property type="entry name" value="crotonase-like"/>
    <property type="match status" value="1"/>
</dbReference>
<dbReference type="Pfam" id="PF00378">
    <property type="entry name" value="ECH_1"/>
    <property type="match status" value="1"/>
</dbReference>
<keyword evidence="2" id="KW-0456">Lyase</keyword>
<dbReference type="InterPro" id="IPR014748">
    <property type="entry name" value="Enoyl-CoA_hydra_C"/>
</dbReference>
<sequence length="268" mass="28773">MPEQPILLFEQQDHIATITLNRPETRHAISESDMVEALVSACHRLNEDDSIRVAILTATGSTFCSGGNLKDMRDKQGMFAGDEKALMENYRQGIQRIPLALSQVEVPLIAAVNGAAVGAGCDLACMCDIRIASDTALFAESFINMGLIPGDGGAWFLPRVIGISRATEMALTGRSIDAETACRWGLVSEVVRGDELMSCANAIAQEIAANPPLALKATKRLLQQGQTMPLPELLAASASLQATLHGTRDHSEAVNAFLEKRKPQFTGQ</sequence>
<organism evidence="3 4">
    <name type="scientific">Kistimonas scapharcae</name>
    <dbReference type="NCBI Taxonomy" id="1036133"/>
    <lineage>
        <taxon>Bacteria</taxon>
        <taxon>Pseudomonadati</taxon>
        <taxon>Pseudomonadota</taxon>
        <taxon>Gammaproteobacteria</taxon>
        <taxon>Oceanospirillales</taxon>
        <taxon>Endozoicomonadaceae</taxon>
        <taxon>Kistimonas</taxon>
    </lineage>
</organism>
<dbReference type="PANTHER" id="PTHR11941:SF133">
    <property type="entry name" value="1,2-EPOXYPHENYLACETYL-COA ISOMERASE"/>
    <property type="match status" value="1"/>
</dbReference>
<dbReference type="RefSeq" id="WP_345198782.1">
    <property type="nucleotide sequence ID" value="NZ_BAABFL010000472.1"/>
</dbReference>
<dbReference type="Proteomes" id="UP001500604">
    <property type="component" value="Unassembled WGS sequence"/>
</dbReference>
<dbReference type="PANTHER" id="PTHR11941">
    <property type="entry name" value="ENOYL-COA HYDRATASE-RELATED"/>
    <property type="match status" value="1"/>
</dbReference>
<dbReference type="Gene3D" id="3.90.226.10">
    <property type="entry name" value="2-enoyl-CoA Hydratase, Chain A, domain 1"/>
    <property type="match status" value="1"/>
</dbReference>
<name>A0ABP8VBB0_9GAMM</name>
<evidence type="ECO:0000313" key="4">
    <source>
        <dbReference type="Proteomes" id="UP001500604"/>
    </source>
</evidence>
<dbReference type="Gene3D" id="1.10.12.10">
    <property type="entry name" value="Lyase 2-enoyl-coa Hydratase, Chain A, domain 2"/>
    <property type="match status" value="1"/>
</dbReference>
<gene>
    <name evidence="3" type="ORF">GCM10023116_45460</name>
</gene>
<comment type="similarity">
    <text evidence="1">Belongs to the enoyl-CoA hydratase/isomerase family.</text>
</comment>
<dbReference type="NCBIfam" id="NF006699">
    <property type="entry name" value="PRK09245.1"/>
    <property type="match status" value="1"/>
</dbReference>
<dbReference type="InterPro" id="IPR029045">
    <property type="entry name" value="ClpP/crotonase-like_dom_sf"/>
</dbReference>
<evidence type="ECO:0000313" key="3">
    <source>
        <dbReference type="EMBL" id="GAA4652262.1"/>
    </source>
</evidence>
<evidence type="ECO:0000256" key="2">
    <source>
        <dbReference type="ARBA" id="ARBA00023239"/>
    </source>
</evidence>
<accession>A0ABP8VBB0</accession>
<protein>
    <submittedName>
        <fullName evidence="3">Crotonase/enoyl-CoA hydratase family protein</fullName>
    </submittedName>
</protein>
<comment type="caution">
    <text evidence="3">The sequence shown here is derived from an EMBL/GenBank/DDBJ whole genome shotgun (WGS) entry which is preliminary data.</text>
</comment>
<keyword evidence="4" id="KW-1185">Reference proteome</keyword>
<reference evidence="4" key="1">
    <citation type="journal article" date="2019" name="Int. J. Syst. Evol. Microbiol.">
        <title>The Global Catalogue of Microorganisms (GCM) 10K type strain sequencing project: providing services to taxonomists for standard genome sequencing and annotation.</title>
        <authorList>
            <consortium name="The Broad Institute Genomics Platform"/>
            <consortium name="The Broad Institute Genome Sequencing Center for Infectious Disease"/>
            <person name="Wu L."/>
            <person name="Ma J."/>
        </authorList>
    </citation>
    <scope>NUCLEOTIDE SEQUENCE [LARGE SCALE GENOMIC DNA]</scope>
    <source>
        <strain evidence="4">JCM 17805</strain>
    </source>
</reference>
<dbReference type="SUPFAM" id="SSF52096">
    <property type="entry name" value="ClpP/crotonase"/>
    <property type="match status" value="1"/>
</dbReference>
<evidence type="ECO:0000256" key="1">
    <source>
        <dbReference type="ARBA" id="ARBA00005254"/>
    </source>
</evidence>
<proteinExistence type="inferred from homology"/>
<dbReference type="EMBL" id="BAABFL010000472">
    <property type="protein sequence ID" value="GAA4652262.1"/>
    <property type="molecule type" value="Genomic_DNA"/>
</dbReference>